<evidence type="ECO:0008006" key="3">
    <source>
        <dbReference type="Google" id="ProtNLM"/>
    </source>
</evidence>
<protein>
    <recommendedName>
        <fullName evidence="3">Peptidase S24/S26A/S26B/S26C domain-containing protein</fullName>
    </recommendedName>
</protein>
<organism evidence="1 2">
    <name type="scientific">Pacificibacter marinus</name>
    <dbReference type="NCBI Taxonomy" id="658057"/>
    <lineage>
        <taxon>Bacteria</taxon>
        <taxon>Pseudomonadati</taxon>
        <taxon>Pseudomonadota</taxon>
        <taxon>Alphaproteobacteria</taxon>
        <taxon>Rhodobacterales</taxon>
        <taxon>Roseobacteraceae</taxon>
        <taxon>Pacificibacter</taxon>
    </lineage>
</organism>
<accession>A0A1Y5TCC6</accession>
<dbReference type="EMBL" id="FWFW01000012">
    <property type="protein sequence ID" value="SLN60505.1"/>
    <property type="molecule type" value="Genomic_DNA"/>
</dbReference>
<keyword evidence="2" id="KW-1185">Reference proteome</keyword>
<dbReference type="STRING" id="658057.SAMN04488032_12711"/>
<sequence length="89" mass="10005">MEPAYESGDILFYSRDALGVPIEAIGRRCVVEDASGMAWVKLLRRRDGQPDGLFDLISFHADTPPMYDVTIKWAAPIKMHLGRDLVTKI</sequence>
<evidence type="ECO:0000313" key="2">
    <source>
        <dbReference type="Proteomes" id="UP000193307"/>
    </source>
</evidence>
<reference evidence="1 2" key="1">
    <citation type="submission" date="2017-03" db="EMBL/GenBank/DDBJ databases">
        <authorList>
            <person name="Afonso C.L."/>
            <person name="Miller P.J."/>
            <person name="Scott M.A."/>
            <person name="Spackman E."/>
            <person name="Goraichik I."/>
            <person name="Dimitrov K.M."/>
            <person name="Suarez D.L."/>
            <person name="Swayne D.E."/>
        </authorList>
    </citation>
    <scope>NUCLEOTIDE SEQUENCE [LARGE SCALE GENOMIC DNA]</scope>
    <source>
        <strain evidence="1 2">CECT 7971</strain>
    </source>
</reference>
<evidence type="ECO:0000313" key="1">
    <source>
        <dbReference type="EMBL" id="SLN60505.1"/>
    </source>
</evidence>
<dbReference type="AlphaFoldDB" id="A0A1Y5TCC6"/>
<dbReference type="Proteomes" id="UP000193307">
    <property type="component" value="Unassembled WGS sequence"/>
</dbReference>
<gene>
    <name evidence="1" type="ORF">PAM7971_03104</name>
</gene>
<name>A0A1Y5TCC6_9RHOB</name>
<proteinExistence type="predicted"/>